<accession>A0ACB9ND48</accession>
<reference evidence="1 2" key="1">
    <citation type="journal article" date="2022" name="DNA Res.">
        <title>Chromosomal-level genome assembly of the orchid tree Bauhinia variegata (Leguminosae; Cercidoideae) supports the allotetraploid origin hypothesis of Bauhinia.</title>
        <authorList>
            <person name="Zhong Y."/>
            <person name="Chen Y."/>
            <person name="Zheng D."/>
            <person name="Pang J."/>
            <person name="Liu Y."/>
            <person name="Luo S."/>
            <person name="Meng S."/>
            <person name="Qian L."/>
            <person name="Wei D."/>
            <person name="Dai S."/>
            <person name="Zhou R."/>
        </authorList>
    </citation>
    <scope>NUCLEOTIDE SEQUENCE [LARGE SCALE GENOMIC DNA]</scope>
    <source>
        <strain evidence="1">BV-YZ2020</strain>
    </source>
</reference>
<sequence length="159" mass="18469">MNILSELQVEMAGCKWYLFSFLIKFGYYGEEAVKTNEAKRFVDLFVTDVILTVISQTAFWAFWFPFPPASSLSLHLSKLDPHLLVIDDSLIQDHERRIWGIDIEKKRSFFSDQQEKLSITETVTGWSSLKVPKSERRINFHHIRDAISNLKKKCNSPAT</sequence>
<name>A0ACB9ND48_BAUVA</name>
<dbReference type="EMBL" id="CM039432">
    <property type="protein sequence ID" value="KAI4334360.1"/>
    <property type="molecule type" value="Genomic_DNA"/>
</dbReference>
<comment type="caution">
    <text evidence="1">The sequence shown here is derived from an EMBL/GenBank/DDBJ whole genome shotgun (WGS) entry which is preliminary data.</text>
</comment>
<protein>
    <submittedName>
        <fullName evidence="1">Uncharacterized protein</fullName>
    </submittedName>
</protein>
<dbReference type="Proteomes" id="UP000828941">
    <property type="component" value="Chromosome 7"/>
</dbReference>
<evidence type="ECO:0000313" key="2">
    <source>
        <dbReference type="Proteomes" id="UP000828941"/>
    </source>
</evidence>
<keyword evidence="2" id="KW-1185">Reference proteome</keyword>
<gene>
    <name evidence="1" type="ORF">L6164_019061</name>
</gene>
<organism evidence="1 2">
    <name type="scientific">Bauhinia variegata</name>
    <name type="common">Purple orchid tree</name>
    <name type="synonym">Phanera variegata</name>
    <dbReference type="NCBI Taxonomy" id="167791"/>
    <lineage>
        <taxon>Eukaryota</taxon>
        <taxon>Viridiplantae</taxon>
        <taxon>Streptophyta</taxon>
        <taxon>Embryophyta</taxon>
        <taxon>Tracheophyta</taxon>
        <taxon>Spermatophyta</taxon>
        <taxon>Magnoliopsida</taxon>
        <taxon>eudicotyledons</taxon>
        <taxon>Gunneridae</taxon>
        <taxon>Pentapetalae</taxon>
        <taxon>rosids</taxon>
        <taxon>fabids</taxon>
        <taxon>Fabales</taxon>
        <taxon>Fabaceae</taxon>
        <taxon>Cercidoideae</taxon>
        <taxon>Cercideae</taxon>
        <taxon>Bauhiniinae</taxon>
        <taxon>Bauhinia</taxon>
    </lineage>
</organism>
<evidence type="ECO:0000313" key="1">
    <source>
        <dbReference type="EMBL" id="KAI4334360.1"/>
    </source>
</evidence>
<proteinExistence type="predicted"/>